<reference evidence="2 3" key="1">
    <citation type="submission" date="2018-12" db="EMBL/GenBank/DDBJ databases">
        <title>Complete genome of Nonlabens sp. MJ115.</title>
        <authorList>
            <person name="Choi H.S."/>
            <person name="Jung J."/>
        </authorList>
    </citation>
    <scope>NUCLEOTIDE SEQUENCE [LARGE SCALE GENOMIC DNA]</scope>
    <source>
        <strain evidence="2 3">MJ115</strain>
    </source>
</reference>
<gene>
    <name evidence="2" type="ORF">EJ995_00800</name>
</gene>
<keyword evidence="3" id="KW-1185">Reference proteome</keyword>
<evidence type="ECO:0000313" key="3">
    <source>
        <dbReference type="Proteomes" id="UP000279600"/>
    </source>
</evidence>
<feature type="transmembrane region" description="Helical" evidence="1">
    <location>
        <begin position="45"/>
        <end position="63"/>
    </location>
</feature>
<keyword evidence="1" id="KW-1133">Transmembrane helix</keyword>
<evidence type="ECO:0000256" key="1">
    <source>
        <dbReference type="SAM" id="Phobius"/>
    </source>
</evidence>
<proteinExistence type="predicted"/>
<organism evidence="2 3">
    <name type="scientific">Nonlabens ponticola</name>
    <dbReference type="NCBI Taxonomy" id="2496866"/>
    <lineage>
        <taxon>Bacteria</taxon>
        <taxon>Pseudomonadati</taxon>
        <taxon>Bacteroidota</taxon>
        <taxon>Flavobacteriia</taxon>
        <taxon>Flavobacteriales</taxon>
        <taxon>Flavobacteriaceae</taxon>
        <taxon>Nonlabens</taxon>
    </lineage>
</organism>
<dbReference type="AlphaFoldDB" id="A0A3S9MUI8"/>
<protein>
    <submittedName>
        <fullName evidence="2">Uncharacterized protein</fullName>
    </submittedName>
</protein>
<evidence type="ECO:0000313" key="2">
    <source>
        <dbReference type="EMBL" id="AZQ42844.1"/>
    </source>
</evidence>
<accession>A0A3S9MUI8</accession>
<dbReference type="RefSeq" id="WP_126444675.1">
    <property type="nucleotide sequence ID" value="NZ_CP034549.1"/>
</dbReference>
<dbReference type="OrthoDB" id="1454491at2"/>
<dbReference type="Proteomes" id="UP000279600">
    <property type="component" value="Chromosome"/>
</dbReference>
<name>A0A3S9MUI8_9FLAO</name>
<keyword evidence="1" id="KW-0812">Transmembrane</keyword>
<sequence>MNSNKYLQRFVLVAVILFTMTLIDGDLYAQIGVPEDGDVEDVEMAPIDSLIWIAMGAGAFIGYKKLKKDN</sequence>
<keyword evidence="1" id="KW-0472">Membrane</keyword>
<dbReference type="EMBL" id="CP034549">
    <property type="protein sequence ID" value="AZQ42844.1"/>
    <property type="molecule type" value="Genomic_DNA"/>
</dbReference>
<dbReference type="KEGG" id="noj:EJ995_00800"/>